<feature type="signal peptide" evidence="2">
    <location>
        <begin position="1"/>
        <end position="28"/>
    </location>
</feature>
<comment type="caution">
    <text evidence="3">The sequence shown here is derived from an EMBL/GenBank/DDBJ whole genome shotgun (WGS) entry which is preliminary data.</text>
</comment>
<accession>A0ABS3W6D2</accession>
<evidence type="ECO:0000313" key="3">
    <source>
        <dbReference type="EMBL" id="MBO7743862.1"/>
    </source>
</evidence>
<protein>
    <recommendedName>
        <fullName evidence="5">N-terminal domain of peptidoglycan hydrolase CwlO-containing protein</fullName>
    </recommendedName>
</protein>
<evidence type="ECO:0008006" key="5">
    <source>
        <dbReference type="Google" id="ProtNLM"/>
    </source>
</evidence>
<dbReference type="Proteomes" id="UP000670947">
    <property type="component" value="Unassembled WGS sequence"/>
</dbReference>
<proteinExistence type="predicted"/>
<gene>
    <name evidence="3" type="ORF">I8J29_06625</name>
</gene>
<reference evidence="3 4" key="1">
    <citation type="submission" date="2021-03" db="EMBL/GenBank/DDBJ databases">
        <title>Paenibacillus artemisicola MWE-103 whole genome sequence.</title>
        <authorList>
            <person name="Ham Y.J."/>
        </authorList>
    </citation>
    <scope>NUCLEOTIDE SEQUENCE [LARGE SCALE GENOMIC DNA]</scope>
    <source>
        <strain evidence="3 4">MWE-103</strain>
    </source>
</reference>
<evidence type="ECO:0000256" key="2">
    <source>
        <dbReference type="SAM" id="SignalP"/>
    </source>
</evidence>
<evidence type="ECO:0000256" key="1">
    <source>
        <dbReference type="SAM" id="Coils"/>
    </source>
</evidence>
<evidence type="ECO:0000313" key="4">
    <source>
        <dbReference type="Proteomes" id="UP000670947"/>
    </source>
</evidence>
<dbReference type="Gene3D" id="6.10.250.3150">
    <property type="match status" value="1"/>
</dbReference>
<dbReference type="EMBL" id="JAGGDJ010000003">
    <property type="protein sequence ID" value="MBO7743862.1"/>
    <property type="molecule type" value="Genomic_DNA"/>
</dbReference>
<keyword evidence="2" id="KW-0732">Signal</keyword>
<keyword evidence="4" id="KW-1185">Reference proteome</keyword>
<organism evidence="3 4">
    <name type="scientific">Paenibacillus artemisiicola</name>
    <dbReference type="NCBI Taxonomy" id="1172618"/>
    <lineage>
        <taxon>Bacteria</taxon>
        <taxon>Bacillati</taxon>
        <taxon>Bacillota</taxon>
        <taxon>Bacilli</taxon>
        <taxon>Bacillales</taxon>
        <taxon>Paenibacillaceae</taxon>
        <taxon>Paenibacillus</taxon>
    </lineage>
</organism>
<dbReference type="RefSeq" id="WP_208846883.1">
    <property type="nucleotide sequence ID" value="NZ_JAGGDJ010000003.1"/>
</dbReference>
<sequence>MQGTKRRRAVSLAAAALALWLTISPALAEPAVPADEETRSVIEKSLSVVEIDKEIARIETEQTAVEAKLSASQAALDKQEADIDGKREEAGKVLRAYYTGERNSLLTALLSSRSLSGMLAILDFFDLIFASDRDTLNAYQAHYQALKKTVASLNAQSAQLTEVETRLRTQRARVVALQSDVDSALNGREDADKLRSLIDDYTAYWQNVGLVEVNRYFNALSKAMGQIPSWVEKDKGMLDIDDFNYTLTIPDGKLNAFLRGQNPLFDNFAFAFKEDKVIITGKKDDLEVELSGHYTLEPAGSILFHVDELIFNGLALPDTTRKQLERQFDLGFYPSEIVSFLKAKSVSVKDGALVIKLSISL</sequence>
<keyword evidence="1" id="KW-0175">Coiled coil</keyword>
<feature type="coiled-coil region" evidence="1">
    <location>
        <begin position="136"/>
        <end position="163"/>
    </location>
</feature>
<feature type="chain" id="PRO_5047526502" description="N-terminal domain of peptidoglycan hydrolase CwlO-containing protein" evidence="2">
    <location>
        <begin position="29"/>
        <end position="361"/>
    </location>
</feature>
<name>A0ABS3W6D2_9BACL</name>